<dbReference type="InterPro" id="IPR036638">
    <property type="entry name" value="HLH_DNA-bd_sf"/>
</dbReference>
<evidence type="ECO:0000256" key="7">
    <source>
        <dbReference type="ARBA" id="ARBA00022705"/>
    </source>
</evidence>
<dbReference type="GO" id="GO:0051539">
    <property type="term" value="F:4 iron, 4 sulfur cluster binding"/>
    <property type="evidence" value="ECO:0007669"/>
    <property type="project" value="UniProtKB-KW"/>
</dbReference>
<comment type="cofactor">
    <cofactor evidence="1">
        <name>[4Fe-4S] cluster</name>
        <dbReference type="ChEBI" id="CHEBI:49883"/>
    </cofactor>
</comment>
<accession>A0A154NX90</accession>
<evidence type="ECO:0000256" key="2">
    <source>
        <dbReference type="ARBA" id="ARBA00004123"/>
    </source>
</evidence>
<dbReference type="STRING" id="178035.A0A154NX90"/>
<keyword evidence="22" id="KW-1185">Reference proteome</keyword>
<dbReference type="Proteomes" id="UP000076502">
    <property type="component" value="Unassembled WGS sequence"/>
</dbReference>
<feature type="compositionally biased region" description="Low complexity" evidence="18">
    <location>
        <begin position="344"/>
        <end position="357"/>
    </location>
</feature>
<keyword evidence="15 19" id="KW-0472">Membrane</keyword>
<keyword evidence="11" id="KW-0408">Iron</keyword>
<sequence>MADPEGWSSTQDNDFSTFQSNDSFNLNEVTGIDDLLTNCESELLKNENLFSDDALLSQLEEPLGMDTEELDFLNFNSSEEFKEFQDFKDPNIIKSLSNGNLMLTPTVTENTQQIPCITQQQPQQQQKQQQQPQLQDISTVQSRPQRISVTPAPTVFSSQYAIPQNVNFSVQSPVVTIAPVTQQRQLLLPAKLIKSESVVYSRGAQAVTSTSVPHQIHTLVNTANGAVLTAGIPVVLDTDKVQINRLNTNPHVGVPRVKEVKRSAHNAIERRYRTSINDKIIELKNIIVGIDAKLNKSAILRKTIDYIRFLQNSNAKLKAENMALKMAAQRQNLRDLLVCGELTPPRSDSSEPSLSPAPAAPLSPPSPSSIKDDPDVLQNIHSTPTLTNTGIRDHTRLTLCGFMFLFLAFNPLGFLVNNVGRLKSDYMNTKLDGRTILNYHDQSEAENLIWSNVFLWLTNIILLIGGVCRLLLYGDPILPPDSKVFLELHRWRRQAEFNITKNECSQACRDLHQCLHYFGRPYPASRTEAWLATTWQIIRQLLHKLWIGKWILYTHKWFSEKTTREQAEMSAMEIAIIYQHMLCLRLTEGSKNGTLYLALSAVNYAEAAGETMPKSLLAEIYINAALCFKQSLFPFIHKYYLGKARTLLSSCAVPSKLKWITSEEGAKFLASQKWQYGEQPDNEFTSQSSKADPLSYASRAYRDYLIGHCLRILTGTTGDAHLSSILEHGQNIMASAGVDVGFLCTDKVTVTHCEDEIGLWWGAVLYVAACWRLREDDSQAWNIIESKFPYEKNYHLCHNSSVSPLPYIVLNTLQAAKATSKSASMRFIDQAGILLEQCLVYYNCKQQSSQNVLLTQLWICDWLLEMRTTLWQELDNDSKRSNINVSLGGFQRDLACLRQLCQHIPSTLSRVFLYEATARIMAGATPVKTQVLLDRSLHHRNSRSSIICGKDRSQDQYTGEREHAVALCLACRHLPALLLASPGERAGMLAEAAKTLERVVSMTHMPIRQQLTVKGEQQISGTTYLQNLQMYIIPPSGYIKLEELQQWCVNRLRVLKLVEQISLQNYKKSSKHCVTILIKQLEDNSLYDFVQLISIHSCKSERKKEQHLTRNDCISHFVLRSAFSFEYEKRQWFFKQEVKLFKWRLSLLDKDEIKGFINVNAFQYTAISEEEKQKLKNDLAISYCGIESIDGVKFYKTYFTNVINPVKKREIFLKNGIAYVPEMKMSWLIVSEFKKVLNESFTYSREIVSNAYGDERMTKIFSILPNCISTQCFNYDNDRIVSIRELDELSETSYPLCMRLLHEALKTNHHLTNGGRVQYCLFLKGIGLPVNDALQFWKSEFTKKINERTFEKEYRYSLRHLYGEEGKRADYEPFPCFKILNSTVGLRDNHGCPYKCMDLHVLKNALSKCGLVQPDVLSIVQLSKEGRYLEACRRYYEVTHNCIIETGFDHPNVYFTHSRKRFETVCSGKFH</sequence>
<dbReference type="Gene3D" id="1.20.930.80">
    <property type="match status" value="1"/>
</dbReference>
<feature type="compositionally biased region" description="Pro residues" evidence="18">
    <location>
        <begin position="358"/>
        <end position="367"/>
    </location>
</feature>
<evidence type="ECO:0000256" key="13">
    <source>
        <dbReference type="ARBA" id="ARBA00023015"/>
    </source>
</evidence>
<dbReference type="GO" id="GO:0005634">
    <property type="term" value="C:nucleus"/>
    <property type="evidence" value="ECO:0007669"/>
    <property type="project" value="UniProtKB-SubCell"/>
</dbReference>
<keyword evidence="12" id="KW-0411">Iron-sulfur</keyword>
<feature type="region of interest" description="Disordered" evidence="18">
    <location>
        <begin position="341"/>
        <end position="377"/>
    </location>
</feature>
<dbReference type="SUPFAM" id="SSF47459">
    <property type="entry name" value="HLH, helix-loop-helix DNA-binding domain"/>
    <property type="match status" value="1"/>
</dbReference>
<dbReference type="GO" id="GO:0000978">
    <property type="term" value="F:RNA polymerase II cis-regulatory region sequence-specific DNA binding"/>
    <property type="evidence" value="ECO:0007669"/>
    <property type="project" value="TreeGrafter"/>
</dbReference>
<keyword evidence="4" id="KW-0004">4Fe-4S</keyword>
<keyword evidence="5" id="KW-0639">Primosome</keyword>
<evidence type="ECO:0000256" key="8">
    <source>
        <dbReference type="ARBA" id="ARBA00022723"/>
    </source>
</evidence>
<evidence type="ECO:0000256" key="12">
    <source>
        <dbReference type="ARBA" id="ARBA00023014"/>
    </source>
</evidence>
<comment type="subcellular location">
    <subcellularLocation>
        <location evidence="3">Endoplasmic reticulum membrane</location>
        <topology evidence="3">Multi-pass membrane protein</topology>
    </subcellularLocation>
    <subcellularLocation>
        <location evidence="2">Nucleus</location>
    </subcellularLocation>
</comment>
<dbReference type="InterPro" id="IPR011598">
    <property type="entry name" value="bHLH_dom"/>
</dbReference>
<feature type="transmembrane region" description="Helical" evidence="19">
    <location>
        <begin position="401"/>
        <end position="420"/>
    </location>
</feature>
<keyword evidence="6 19" id="KW-0812">Transmembrane</keyword>
<protein>
    <submittedName>
        <fullName evidence="21">Sterol regulatory element-binding protein 1</fullName>
    </submittedName>
</protein>
<reference evidence="21 22" key="1">
    <citation type="submission" date="2015-07" db="EMBL/GenBank/DDBJ databases">
        <title>The genome of Dufourea novaeangliae.</title>
        <authorList>
            <person name="Pan H."/>
            <person name="Kapheim K."/>
        </authorList>
    </citation>
    <scope>NUCLEOTIDE SEQUENCE [LARGE SCALE GENOMIC DNA]</scope>
    <source>
        <strain evidence="21">0120121106</strain>
        <tissue evidence="21">Whole body</tissue>
    </source>
</reference>
<name>A0A154NX90_DUFNO</name>
<dbReference type="InterPro" id="IPR016558">
    <property type="entry name" value="DNA_primase_lsu_euk"/>
</dbReference>
<keyword evidence="16" id="KW-0804">Transcription</keyword>
<dbReference type="CDD" id="cd07322">
    <property type="entry name" value="PriL_PriS_Eukaryotic"/>
    <property type="match status" value="1"/>
</dbReference>
<keyword evidence="14" id="KW-0238">DNA-binding</keyword>
<evidence type="ECO:0000256" key="16">
    <source>
        <dbReference type="ARBA" id="ARBA00023163"/>
    </source>
</evidence>
<feature type="transmembrane region" description="Helical" evidence="19">
    <location>
        <begin position="453"/>
        <end position="473"/>
    </location>
</feature>
<dbReference type="Pfam" id="PF04104">
    <property type="entry name" value="DNA_primase_lrg"/>
    <property type="match status" value="1"/>
</dbReference>
<evidence type="ECO:0000256" key="19">
    <source>
        <dbReference type="SAM" id="Phobius"/>
    </source>
</evidence>
<evidence type="ECO:0000259" key="20">
    <source>
        <dbReference type="PROSITE" id="PS50888"/>
    </source>
</evidence>
<evidence type="ECO:0000313" key="21">
    <source>
        <dbReference type="EMBL" id="KZC04213.1"/>
    </source>
</evidence>
<feature type="domain" description="BHLH" evidence="20">
    <location>
        <begin position="260"/>
        <end position="310"/>
    </location>
</feature>
<evidence type="ECO:0000256" key="5">
    <source>
        <dbReference type="ARBA" id="ARBA00022515"/>
    </source>
</evidence>
<dbReference type="PROSITE" id="PS50888">
    <property type="entry name" value="BHLH"/>
    <property type="match status" value="1"/>
</dbReference>
<evidence type="ECO:0000256" key="10">
    <source>
        <dbReference type="ARBA" id="ARBA00022989"/>
    </source>
</evidence>
<dbReference type="Gene3D" id="4.10.280.10">
    <property type="entry name" value="Helix-loop-helix DNA-binding domain"/>
    <property type="match status" value="1"/>
</dbReference>
<dbReference type="EMBL" id="KQ434777">
    <property type="protein sequence ID" value="KZC04213.1"/>
    <property type="molecule type" value="Genomic_DNA"/>
</dbReference>
<dbReference type="GO" id="GO:0046872">
    <property type="term" value="F:metal ion binding"/>
    <property type="evidence" value="ECO:0007669"/>
    <property type="project" value="UniProtKB-KW"/>
</dbReference>
<dbReference type="InterPro" id="IPR058560">
    <property type="entry name" value="DNA_primase_C"/>
</dbReference>
<organism evidence="21 22">
    <name type="scientific">Dufourea novaeangliae</name>
    <name type="common">Sweat bee</name>
    <dbReference type="NCBI Taxonomy" id="178035"/>
    <lineage>
        <taxon>Eukaryota</taxon>
        <taxon>Metazoa</taxon>
        <taxon>Ecdysozoa</taxon>
        <taxon>Arthropoda</taxon>
        <taxon>Hexapoda</taxon>
        <taxon>Insecta</taxon>
        <taxon>Pterygota</taxon>
        <taxon>Neoptera</taxon>
        <taxon>Endopterygota</taxon>
        <taxon>Hymenoptera</taxon>
        <taxon>Apocrita</taxon>
        <taxon>Aculeata</taxon>
        <taxon>Apoidea</taxon>
        <taxon>Anthophila</taxon>
        <taxon>Halictidae</taxon>
        <taxon>Rophitinae</taxon>
        <taxon>Dufourea</taxon>
    </lineage>
</organism>
<dbReference type="GO" id="GO:0005789">
    <property type="term" value="C:endoplasmic reticulum membrane"/>
    <property type="evidence" value="ECO:0007669"/>
    <property type="project" value="UniProtKB-SubCell"/>
</dbReference>
<dbReference type="GO" id="GO:0000981">
    <property type="term" value="F:DNA-binding transcription factor activity, RNA polymerase II-specific"/>
    <property type="evidence" value="ECO:0007669"/>
    <property type="project" value="TreeGrafter"/>
</dbReference>
<keyword evidence="13" id="KW-0805">Transcription regulation</keyword>
<evidence type="ECO:0000256" key="9">
    <source>
        <dbReference type="ARBA" id="ARBA00022824"/>
    </source>
</evidence>
<dbReference type="GO" id="GO:0006269">
    <property type="term" value="P:DNA replication, synthesis of primer"/>
    <property type="evidence" value="ECO:0007669"/>
    <property type="project" value="UniProtKB-KW"/>
</dbReference>
<dbReference type="Pfam" id="PF26466">
    <property type="entry name" value="DNA_primase_lrg_N"/>
    <property type="match status" value="1"/>
</dbReference>
<proteinExistence type="predicted"/>
<dbReference type="Pfam" id="PF00010">
    <property type="entry name" value="HLH"/>
    <property type="match status" value="1"/>
</dbReference>
<evidence type="ECO:0000256" key="11">
    <source>
        <dbReference type="ARBA" id="ARBA00023004"/>
    </source>
</evidence>
<keyword evidence="17" id="KW-0539">Nucleus</keyword>
<evidence type="ECO:0000256" key="1">
    <source>
        <dbReference type="ARBA" id="ARBA00001966"/>
    </source>
</evidence>
<evidence type="ECO:0000256" key="4">
    <source>
        <dbReference type="ARBA" id="ARBA00022485"/>
    </source>
</evidence>
<gene>
    <name evidence="21" type="ORF">WN55_02102</name>
</gene>
<keyword evidence="8" id="KW-0479">Metal-binding</keyword>
<evidence type="ECO:0000256" key="14">
    <source>
        <dbReference type="ARBA" id="ARBA00023125"/>
    </source>
</evidence>
<dbReference type="GO" id="GO:0046983">
    <property type="term" value="F:protein dimerization activity"/>
    <property type="evidence" value="ECO:0007669"/>
    <property type="project" value="InterPro"/>
</dbReference>
<dbReference type="PANTHER" id="PTHR46062">
    <property type="entry name" value="STEROL REGULATORY ELEMENT-BINDING PROTEIN"/>
    <property type="match status" value="1"/>
</dbReference>
<dbReference type="SMART" id="SM00353">
    <property type="entry name" value="HLH"/>
    <property type="match status" value="1"/>
</dbReference>
<evidence type="ECO:0000256" key="15">
    <source>
        <dbReference type="ARBA" id="ARBA00023136"/>
    </source>
</evidence>
<keyword evidence="9" id="KW-0256">Endoplasmic reticulum</keyword>
<dbReference type="CDD" id="cd11394">
    <property type="entry name" value="bHLHzip_SREBP"/>
    <property type="match status" value="1"/>
</dbReference>
<evidence type="ECO:0000313" key="22">
    <source>
        <dbReference type="Proteomes" id="UP000076502"/>
    </source>
</evidence>
<evidence type="ECO:0000256" key="3">
    <source>
        <dbReference type="ARBA" id="ARBA00004477"/>
    </source>
</evidence>
<evidence type="ECO:0000256" key="17">
    <source>
        <dbReference type="ARBA" id="ARBA00023242"/>
    </source>
</evidence>
<keyword evidence="7" id="KW-0235">DNA replication</keyword>
<dbReference type="OrthoDB" id="421393at2759"/>
<evidence type="ECO:0000256" key="18">
    <source>
        <dbReference type="SAM" id="MobiDB-lite"/>
    </source>
</evidence>
<keyword evidence="10 19" id="KW-1133">Transmembrane helix</keyword>
<dbReference type="FunFam" id="4.10.280.10:FF:000098">
    <property type="entry name" value="Sterol regulatory element-binding protein"/>
    <property type="match status" value="1"/>
</dbReference>
<evidence type="ECO:0000256" key="6">
    <source>
        <dbReference type="ARBA" id="ARBA00022692"/>
    </source>
</evidence>
<dbReference type="PANTHER" id="PTHR46062:SF1">
    <property type="entry name" value="LP12374P"/>
    <property type="match status" value="1"/>
</dbReference>